<keyword evidence="3" id="KW-0285">Flavoprotein</keyword>
<keyword evidence="12 13" id="KW-0472">Membrane</keyword>
<dbReference type="PROSITE" id="PS51384">
    <property type="entry name" value="FAD_FR"/>
    <property type="match status" value="1"/>
</dbReference>
<evidence type="ECO:0000256" key="7">
    <source>
        <dbReference type="ARBA" id="ARBA00022827"/>
    </source>
</evidence>
<evidence type="ECO:0000256" key="12">
    <source>
        <dbReference type="ARBA" id="ARBA00023136"/>
    </source>
</evidence>
<keyword evidence="7" id="KW-0274">FAD</keyword>
<keyword evidence="8 13" id="KW-1133">Transmembrane helix</keyword>
<keyword evidence="6" id="KW-0479">Metal-binding</keyword>
<dbReference type="PANTHER" id="PTHR47354:SF8">
    <property type="entry name" value="1,2-PHENYLACETYL-COA EPOXIDASE, SUBUNIT E"/>
    <property type="match status" value="1"/>
</dbReference>
<keyword evidence="9" id="KW-0560">Oxidoreductase</keyword>
<feature type="transmembrane region" description="Helical" evidence="13">
    <location>
        <begin position="174"/>
        <end position="197"/>
    </location>
</feature>
<dbReference type="EMBL" id="CP071796">
    <property type="protein sequence ID" value="QTD44422.1"/>
    <property type="molecule type" value="Genomic_DNA"/>
</dbReference>
<dbReference type="Pfam" id="PF08022">
    <property type="entry name" value="FAD_binding_8"/>
    <property type="match status" value="1"/>
</dbReference>
<dbReference type="AlphaFoldDB" id="A0A975CGF1"/>
<gene>
    <name evidence="15" type="ORF">J1M35_15135</name>
</gene>
<dbReference type="InterPro" id="IPR017927">
    <property type="entry name" value="FAD-bd_FR_type"/>
</dbReference>
<dbReference type="InterPro" id="IPR013130">
    <property type="entry name" value="Fe3_Rdtase_TM_dom"/>
</dbReference>
<evidence type="ECO:0000256" key="6">
    <source>
        <dbReference type="ARBA" id="ARBA00022723"/>
    </source>
</evidence>
<feature type="transmembrane region" description="Helical" evidence="13">
    <location>
        <begin position="109"/>
        <end position="126"/>
    </location>
</feature>
<dbReference type="Pfam" id="PF00175">
    <property type="entry name" value="NAD_binding_1"/>
    <property type="match status" value="1"/>
</dbReference>
<dbReference type="Gene3D" id="3.40.50.80">
    <property type="entry name" value="Nucleotide-binding domain of ferredoxin-NADP reductase (FNR) module"/>
    <property type="match status" value="1"/>
</dbReference>
<dbReference type="InterPro" id="IPR001433">
    <property type="entry name" value="OxRdtase_FAD/NAD-bd"/>
</dbReference>
<dbReference type="InterPro" id="IPR050415">
    <property type="entry name" value="MRET"/>
</dbReference>
<name>A0A975CGF1_9BURK</name>
<comment type="subcellular location">
    <subcellularLocation>
        <location evidence="2">Membrane</location>
        <topology evidence="2">Multi-pass membrane protein</topology>
    </subcellularLocation>
</comment>
<organism evidence="15 16">
    <name type="scientific">Ottowia testudinis</name>
    <dbReference type="NCBI Taxonomy" id="2816950"/>
    <lineage>
        <taxon>Bacteria</taxon>
        <taxon>Pseudomonadati</taxon>
        <taxon>Pseudomonadota</taxon>
        <taxon>Betaproteobacteria</taxon>
        <taxon>Burkholderiales</taxon>
        <taxon>Comamonadaceae</taxon>
        <taxon>Ottowia</taxon>
    </lineage>
</organism>
<dbReference type="RefSeq" id="WP_208007986.1">
    <property type="nucleotide sequence ID" value="NZ_CP071796.1"/>
</dbReference>
<dbReference type="GO" id="GO:0046872">
    <property type="term" value="F:metal ion binding"/>
    <property type="evidence" value="ECO:0007669"/>
    <property type="project" value="UniProtKB-KW"/>
</dbReference>
<feature type="domain" description="FAD-binding FR-type" evidence="14">
    <location>
        <begin position="197"/>
        <end position="296"/>
    </location>
</feature>
<dbReference type="Pfam" id="PF01794">
    <property type="entry name" value="Ferric_reduct"/>
    <property type="match status" value="1"/>
</dbReference>
<dbReference type="SUPFAM" id="SSF63380">
    <property type="entry name" value="Riboflavin synthase domain-like"/>
    <property type="match status" value="1"/>
</dbReference>
<dbReference type="Gene3D" id="2.40.30.10">
    <property type="entry name" value="Translation factors"/>
    <property type="match status" value="1"/>
</dbReference>
<evidence type="ECO:0000256" key="4">
    <source>
        <dbReference type="ARBA" id="ARBA00022692"/>
    </source>
</evidence>
<evidence type="ECO:0000256" key="13">
    <source>
        <dbReference type="SAM" id="Phobius"/>
    </source>
</evidence>
<keyword evidence="10" id="KW-0408">Iron</keyword>
<dbReference type="InterPro" id="IPR013112">
    <property type="entry name" value="FAD-bd_8"/>
</dbReference>
<evidence type="ECO:0000256" key="3">
    <source>
        <dbReference type="ARBA" id="ARBA00022630"/>
    </source>
</evidence>
<evidence type="ECO:0000256" key="5">
    <source>
        <dbReference type="ARBA" id="ARBA00022714"/>
    </source>
</evidence>
<reference evidence="15" key="1">
    <citation type="submission" date="2021-03" db="EMBL/GenBank/DDBJ databases">
        <title>Ottowia sp. 27C isolated from the cloaca of a Giant Asian pond turtle (Heosemys grandis).</title>
        <authorList>
            <person name="Spergser J."/>
            <person name="Busse H.-J."/>
        </authorList>
    </citation>
    <scope>NUCLEOTIDE SEQUENCE</scope>
    <source>
        <strain evidence="15">27C</strain>
    </source>
</reference>
<sequence>MTSIGSLLATLAVLAAAALGLQTYAPYGTTTAVGIALGAASIAAMGVVLILAARPPLIERLFGGLDRMYGVHKWLGIAALALMIGHNTIEPDLEGVVRETRAGEFAADVGEIALNGFIGLLLVSWIKRIPFTRLELPWPIWRFSHRFTGLLFAVAAFHQLAIDQPAGINPALGLYLNALSLAGLAAWLYTQFVAPFLRPRRFVLDRIDRHGAVTELTLRPEGRPLRWQAGQFAFVSPTGAGMAEPHPFTIASAPAADGSLRFGIKALGGWTKRLPERLAPGQRVRVDGPYGRFVFRKRVQCQVWLAGGIGITPFLAWAEALTNADRQDIALIWAVTTRDEAFAADRLAAIAARHPGLTVHVVASREDGRLTAERLTGLVPFALRDSELFYCGPTGLRDAVVSGLKAMGQKPRRVHSEAFELR</sequence>
<dbReference type="CDD" id="cd06198">
    <property type="entry name" value="FNR_like_3"/>
    <property type="match status" value="1"/>
</dbReference>
<evidence type="ECO:0000256" key="10">
    <source>
        <dbReference type="ARBA" id="ARBA00023004"/>
    </source>
</evidence>
<dbReference type="GO" id="GO:0016020">
    <property type="term" value="C:membrane"/>
    <property type="evidence" value="ECO:0007669"/>
    <property type="project" value="UniProtKB-SubCell"/>
</dbReference>
<keyword evidence="5" id="KW-0001">2Fe-2S</keyword>
<accession>A0A975CGF1</accession>
<protein>
    <submittedName>
        <fullName evidence="15">Ferredoxin reductase family protein</fullName>
    </submittedName>
</protein>
<dbReference type="Proteomes" id="UP000663903">
    <property type="component" value="Chromosome"/>
</dbReference>
<dbReference type="InterPro" id="IPR039261">
    <property type="entry name" value="FNR_nucleotide-bd"/>
</dbReference>
<evidence type="ECO:0000256" key="8">
    <source>
        <dbReference type="ARBA" id="ARBA00022989"/>
    </source>
</evidence>
<keyword evidence="16" id="KW-1185">Reference proteome</keyword>
<keyword evidence="11" id="KW-0411">Iron-sulfur</keyword>
<feature type="transmembrane region" description="Helical" evidence="13">
    <location>
        <begin position="71"/>
        <end position="89"/>
    </location>
</feature>
<evidence type="ECO:0000313" key="15">
    <source>
        <dbReference type="EMBL" id="QTD44422.1"/>
    </source>
</evidence>
<dbReference type="GO" id="GO:0016491">
    <property type="term" value="F:oxidoreductase activity"/>
    <property type="evidence" value="ECO:0007669"/>
    <property type="project" value="UniProtKB-KW"/>
</dbReference>
<dbReference type="PANTHER" id="PTHR47354">
    <property type="entry name" value="NADH OXIDOREDUCTASE HCR"/>
    <property type="match status" value="1"/>
</dbReference>
<proteinExistence type="predicted"/>
<evidence type="ECO:0000256" key="2">
    <source>
        <dbReference type="ARBA" id="ARBA00004141"/>
    </source>
</evidence>
<evidence type="ECO:0000259" key="14">
    <source>
        <dbReference type="PROSITE" id="PS51384"/>
    </source>
</evidence>
<feature type="transmembrane region" description="Helical" evidence="13">
    <location>
        <begin position="30"/>
        <end position="51"/>
    </location>
</feature>
<dbReference type="KEGG" id="otd:J1M35_15135"/>
<dbReference type="InterPro" id="IPR017938">
    <property type="entry name" value="Riboflavin_synthase-like_b-brl"/>
</dbReference>
<keyword evidence="4 13" id="KW-0812">Transmembrane</keyword>
<dbReference type="GO" id="GO:0051537">
    <property type="term" value="F:2 iron, 2 sulfur cluster binding"/>
    <property type="evidence" value="ECO:0007669"/>
    <property type="project" value="UniProtKB-KW"/>
</dbReference>
<evidence type="ECO:0000313" key="16">
    <source>
        <dbReference type="Proteomes" id="UP000663903"/>
    </source>
</evidence>
<dbReference type="GO" id="GO:0050660">
    <property type="term" value="F:flavin adenine dinucleotide binding"/>
    <property type="evidence" value="ECO:0007669"/>
    <property type="project" value="TreeGrafter"/>
</dbReference>
<evidence type="ECO:0000256" key="1">
    <source>
        <dbReference type="ARBA" id="ARBA00001974"/>
    </source>
</evidence>
<comment type="cofactor">
    <cofactor evidence="1">
        <name>FAD</name>
        <dbReference type="ChEBI" id="CHEBI:57692"/>
    </cofactor>
</comment>
<dbReference type="PRINTS" id="PR00409">
    <property type="entry name" value="PHDIOXRDTASE"/>
</dbReference>
<evidence type="ECO:0000256" key="11">
    <source>
        <dbReference type="ARBA" id="ARBA00023014"/>
    </source>
</evidence>
<dbReference type="SUPFAM" id="SSF52343">
    <property type="entry name" value="Ferredoxin reductase-like, C-terminal NADP-linked domain"/>
    <property type="match status" value="1"/>
</dbReference>
<evidence type="ECO:0000256" key="9">
    <source>
        <dbReference type="ARBA" id="ARBA00023002"/>
    </source>
</evidence>